<sequence length="76" mass="8731">MKREDVQAKHAEGVVFDTHAIANPSNLQEWIVFFKKGEGRSFFLIDASEEVESFARLDDLINELKQLGIKRVEVHC</sequence>
<dbReference type="AlphaFoldDB" id="A0A7X0BUP4"/>
<dbReference type="Proteomes" id="UP000557193">
    <property type="component" value="Unassembled WGS sequence"/>
</dbReference>
<protein>
    <submittedName>
        <fullName evidence="1">Uncharacterized protein</fullName>
    </submittedName>
</protein>
<comment type="caution">
    <text evidence="1">The sequence shown here is derived from an EMBL/GenBank/DDBJ whole genome shotgun (WGS) entry which is preliminary data.</text>
</comment>
<gene>
    <name evidence="1" type="ORF">HNP49_002362</name>
</gene>
<organism evidence="1 2">
    <name type="scientific">Pseudomonas fluvialis</name>
    <dbReference type="NCBI Taxonomy" id="1793966"/>
    <lineage>
        <taxon>Bacteria</taxon>
        <taxon>Pseudomonadati</taxon>
        <taxon>Pseudomonadota</taxon>
        <taxon>Gammaproteobacteria</taxon>
        <taxon>Pseudomonadales</taxon>
        <taxon>Pseudomonadaceae</taxon>
        <taxon>Pseudomonas</taxon>
    </lineage>
</organism>
<keyword evidence="2" id="KW-1185">Reference proteome</keyword>
<dbReference type="EMBL" id="JACHLL010000004">
    <property type="protein sequence ID" value="MBB6342180.1"/>
    <property type="molecule type" value="Genomic_DNA"/>
</dbReference>
<accession>A0A7X0BUP4</accession>
<proteinExistence type="predicted"/>
<evidence type="ECO:0000313" key="2">
    <source>
        <dbReference type="Proteomes" id="UP000557193"/>
    </source>
</evidence>
<dbReference type="RefSeq" id="WP_184683492.1">
    <property type="nucleotide sequence ID" value="NZ_JACHLL010000004.1"/>
</dbReference>
<name>A0A7X0BUP4_9PSED</name>
<reference evidence="1 2" key="1">
    <citation type="submission" date="2020-08" db="EMBL/GenBank/DDBJ databases">
        <title>Functional genomics of gut bacteria from endangered species of beetles.</title>
        <authorList>
            <person name="Carlos-Shanley C."/>
        </authorList>
    </citation>
    <scope>NUCLEOTIDE SEQUENCE [LARGE SCALE GENOMIC DNA]</scope>
    <source>
        <strain evidence="1 2">S00202</strain>
    </source>
</reference>
<evidence type="ECO:0000313" key="1">
    <source>
        <dbReference type="EMBL" id="MBB6342180.1"/>
    </source>
</evidence>